<dbReference type="AlphaFoldDB" id="A0A7T8KB66"/>
<sequence>MSPDDINALIHGDAKLLTDAELAEMAKPQSDDEREEGEEDTRDEGKEDTRDEEEGLTLGRLATMVRMTLNLSE</sequence>
<name>A0A7T8KB66_CALRO</name>
<accession>A0A7T8KB66</accession>
<dbReference type="Proteomes" id="UP000595437">
    <property type="component" value="Chromosome 3"/>
</dbReference>
<evidence type="ECO:0000313" key="3">
    <source>
        <dbReference type="Proteomes" id="UP000595437"/>
    </source>
</evidence>
<evidence type="ECO:0000313" key="2">
    <source>
        <dbReference type="EMBL" id="QQP52706.1"/>
    </source>
</evidence>
<reference evidence="3" key="1">
    <citation type="submission" date="2021-01" db="EMBL/GenBank/DDBJ databases">
        <title>Caligus Genome Assembly.</title>
        <authorList>
            <person name="Gallardo-Escarate C."/>
        </authorList>
    </citation>
    <scope>NUCLEOTIDE SEQUENCE [LARGE SCALE GENOMIC DNA]</scope>
</reference>
<feature type="compositionally biased region" description="Acidic residues" evidence="1">
    <location>
        <begin position="32"/>
        <end position="42"/>
    </location>
</feature>
<gene>
    <name evidence="2" type="ORF">FKW44_004939</name>
</gene>
<keyword evidence="3" id="KW-1185">Reference proteome</keyword>
<protein>
    <submittedName>
        <fullName evidence="2">Uncharacterized protein</fullName>
    </submittedName>
</protein>
<dbReference type="OrthoDB" id="125347at2759"/>
<organism evidence="2 3">
    <name type="scientific">Caligus rogercresseyi</name>
    <name type="common">Sea louse</name>
    <dbReference type="NCBI Taxonomy" id="217165"/>
    <lineage>
        <taxon>Eukaryota</taxon>
        <taxon>Metazoa</taxon>
        <taxon>Ecdysozoa</taxon>
        <taxon>Arthropoda</taxon>
        <taxon>Crustacea</taxon>
        <taxon>Multicrustacea</taxon>
        <taxon>Hexanauplia</taxon>
        <taxon>Copepoda</taxon>
        <taxon>Siphonostomatoida</taxon>
        <taxon>Caligidae</taxon>
        <taxon>Caligus</taxon>
    </lineage>
</organism>
<evidence type="ECO:0000256" key="1">
    <source>
        <dbReference type="SAM" id="MobiDB-lite"/>
    </source>
</evidence>
<dbReference type="EMBL" id="CP045892">
    <property type="protein sequence ID" value="QQP52706.1"/>
    <property type="molecule type" value="Genomic_DNA"/>
</dbReference>
<feature type="region of interest" description="Disordered" evidence="1">
    <location>
        <begin position="24"/>
        <end position="58"/>
    </location>
</feature>
<proteinExistence type="predicted"/>